<evidence type="ECO:0000256" key="3">
    <source>
        <dbReference type="SAM" id="SignalP"/>
    </source>
</evidence>
<keyword evidence="2" id="KW-1133">Transmembrane helix</keyword>
<evidence type="ECO:0000313" key="4">
    <source>
        <dbReference type="EMBL" id="KAK3309933.1"/>
    </source>
</evidence>
<proteinExistence type="predicted"/>
<protein>
    <submittedName>
        <fullName evidence="4">Uncharacterized protein</fullName>
    </submittedName>
</protein>
<feature type="compositionally biased region" description="Basic residues" evidence="1">
    <location>
        <begin position="290"/>
        <end position="299"/>
    </location>
</feature>
<dbReference type="InterPro" id="IPR028000">
    <property type="entry name" value="Pma1"/>
</dbReference>
<evidence type="ECO:0000256" key="1">
    <source>
        <dbReference type="SAM" id="MobiDB-lite"/>
    </source>
</evidence>
<dbReference type="RefSeq" id="XP_062725713.1">
    <property type="nucleotide sequence ID" value="XM_062862388.1"/>
</dbReference>
<dbReference type="Proteomes" id="UP001273166">
    <property type="component" value="Unassembled WGS sequence"/>
</dbReference>
<feature type="chain" id="PRO_5042489159" evidence="3">
    <location>
        <begin position="21"/>
        <end position="379"/>
    </location>
</feature>
<name>A0AAJ0M5K6_9PEZI</name>
<keyword evidence="2" id="KW-0472">Membrane</keyword>
<feature type="transmembrane region" description="Helical" evidence="2">
    <location>
        <begin position="248"/>
        <end position="270"/>
    </location>
</feature>
<gene>
    <name evidence="4" type="ORF">B0T15DRAFT_18681</name>
</gene>
<feature type="compositionally biased region" description="Basic and acidic residues" evidence="1">
    <location>
        <begin position="309"/>
        <end position="327"/>
    </location>
</feature>
<feature type="signal peptide" evidence="3">
    <location>
        <begin position="1"/>
        <end position="20"/>
    </location>
</feature>
<evidence type="ECO:0000256" key="2">
    <source>
        <dbReference type="SAM" id="Phobius"/>
    </source>
</evidence>
<dbReference type="GeneID" id="87881217"/>
<dbReference type="AlphaFoldDB" id="A0AAJ0M5K6"/>
<comment type="caution">
    <text evidence="4">The sequence shown here is derived from an EMBL/GenBank/DDBJ whole genome shotgun (WGS) entry which is preliminary data.</text>
</comment>
<evidence type="ECO:0000313" key="5">
    <source>
        <dbReference type="Proteomes" id="UP001273166"/>
    </source>
</evidence>
<reference evidence="4" key="1">
    <citation type="journal article" date="2023" name="Mol. Phylogenet. Evol.">
        <title>Genome-scale phylogeny and comparative genomics of the fungal order Sordariales.</title>
        <authorList>
            <person name="Hensen N."/>
            <person name="Bonometti L."/>
            <person name="Westerberg I."/>
            <person name="Brannstrom I.O."/>
            <person name="Guillou S."/>
            <person name="Cros-Aarteil S."/>
            <person name="Calhoun S."/>
            <person name="Haridas S."/>
            <person name="Kuo A."/>
            <person name="Mondo S."/>
            <person name="Pangilinan J."/>
            <person name="Riley R."/>
            <person name="LaButti K."/>
            <person name="Andreopoulos B."/>
            <person name="Lipzen A."/>
            <person name="Chen C."/>
            <person name="Yan M."/>
            <person name="Daum C."/>
            <person name="Ng V."/>
            <person name="Clum A."/>
            <person name="Steindorff A."/>
            <person name="Ohm R.A."/>
            <person name="Martin F."/>
            <person name="Silar P."/>
            <person name="Natvig D.O."/>
            <person name="Lalanne C."/>
            <person name="Gautier V."/>
            <person name="Ament-Velasquez S.L."/>
            <person name="Kruys A."/>
            <person name="Hutchinson M.I."/>
            <person name="Powell A.J."/>
            <person name="Barry K."/>
            <person name="Miller A.N."/>
            <person name="Grigoriev I.V."/>
            <person name="Debuchy R."/>
            <person name="Gladieux P."/>
            <person name="Hiltunen Thoren M."/>
            <person name="Johannesson H."/>
        </authorList>
    </citation>
    <scope>NUCLEOTIDE SEQUENCE</scope>
    <source>
        <strain evidence="4">CBS 333.67</strain>
    </source>
</reference>
<organism evidence="4 5">
    <name type="scientific">Chaetomium strumarium</name>
    <dbReference type="NCBI Taxonomy" id="1170767"/>
    <lineage>
        <taxon>Eukaryota</taxon>
        <taxon>Fungi</taxon>
        <taxon>Dikarya</taxon>
        <taxon>Ascomycota</taxon>
        <taxon>Pezizomycotina</taxon>
        <taxon>Sordariomycetes</taxon>
        <taxon>Sordariomycetidae</taxon>
        <taxon>Sordariales</taxon>
        <taxon>Chaetomiaceae</taxon>
        <taxon>Chaetomium</taxon>
    </lineage>
</organism>
<reference evidence="4" key="2">
    <citation type="submission" date="2023-06" db="EMBL/GenBank/DDBJ databases">
        <authorList>
            <consortium name="Lawrence Berkeley National Laboratory"/>
            <person name="Mondo S.J."/>
            <person name="Hensen N."/>
            <person name="Bonometti L."/>
            <person name="Westerberg I."/>
            <person name="Brannstrom I.O."/>
            <person name="Guillou S."/>
            <person name="Cros-Aarteil S."/>
            <person name="Calhoun S."/>
            <person name="Haridas S."/>
            <person name="Kuo A."/>
            <person name="Pangilinan J."/>
            <person name="Riley R."/>
            <person name="Labutti K."/>
            <person name="Andreopoulos B."/>
            <person name="Lipzen A."/>
            <person name="Chen C."/>
            <person name="Yanf M."/>
            <person name="Daum C."/>
            <person name="Ng V."/>
            <person name="Clum A."/>
            <person name="Steindorff A."/>
            <person name="Ohm R."/>
            <person name="Martin F."/>
            <person name="Silar P."/>
            <person name="Natvig D."/>
            <person name="Lalanne C."/>
            <person name="Gautier V."/>
            <person name="Ament-Velasquez S.L."/>
            <person name="Kruys A."/>
            <person name="Hutchinson M.I."/>
            <person name="Powell A.J."/>
            <person name="Barry K."/>
            <person name="Miller A.N."/>
            <person name="Grigoriev I.V."/>
            <person name="Debuchy R."/>
            <person name="Gladieux P."/>
            <person name="Thoren M.H."/>
            <person name="Johannesson H."/>
        </authorList>
    </citation>
    <scope>NUCLEOTIDE SEQUENCE</scope>
    <source>
        <strain evidence="4">CBS 333.67</strain>
    </source>
</reference>
<sequence length="379" mass="41418">MVTSQFSLSAWLLLLGTAAAVPKPTGLVARQAADLDNLWVTVDESGVPRTVTPVLTTISGTPTLLNAPPHDVTATVWTKHPYGEVTTITGPARPKATNDKGAGAFAACRNIDGEFKPFCMPKNNDVYYPGSTHYITWDPAFFSSSNTTIKVLGYYVSNDTDIPTSGPPSGEEEAFSSDYMAASWAFYQWRLDKSLLTSQSAQAVNITLRIVALPRGGQAAQWLAGPTITLRYKQAPPPKKSKAPDTQALYVALPIVFGFATLMIGGTFFYTRQLRKIDVGAIVRAAKNANARRRNKRRAAAAGRQVGASRKDRARNKDKEQSIRLMDRQGGGSTDTEEEEDWEQGWRHEVPGRRDSEAGVGAGTEEPSWRGQRLDRKRA</sequence>
<keyword evidence="2" id="KW-0812">Transmembrane</keyword>
<keyword evidence="3" id="KW-0732">Signal</keyword>
<feature type="region of interest" description="Disordered" evidence="1">
    <location>
        <begin position="288"/>
        <end position="379"/>
    </location>
</feature>
<dbReference type="EMBL" id="JAUDZG010000001">
    <property type="protein sequence ID" value="KAK3309933.1"/>
    <property type="molecule type" value="Genomic_DNA"/>
</dbReference>
<dbReference type="Pfam" id="PF14610">
    <property type="entry name" value="Psg1"/>
    <property type="match status" value="1"/>
</dbReference>
<feature type="compositionally biased region" description="Basic and acidic residues" evidence="1">
    <location>
        <begin position="344"/>
        <end position="357"/>
    </location>
</feature>
<accession>A0AAJ0M5K6</accession>
<keyword evidence="5" id="KW-1185">Reference proteome</keyword>